<sequence length="433" mass="46967">MFRAVTPAVPRASRAMSAVSLLVSPGRCLFDDPLRLRVRGLPAGQDVSLLTALTDEAGELFTSVGRYRADGGGELDVSRSPALEGGSYTGVEPEGPLWSLEPRTPLRRLLKKDVRSPLQLRFSLHRGPPTGALLAEAAQERSFLGEAVSRELLRAGRVRGSLFLPPGPGPFPAIIDLYGTGGGLMEHRASLLANHGFLTMALAYFDYDDLPNSLGGLHLNYFNEALEFLKCHPKVNKESIGVIGLSKGADLAISMATFLPGIKAVVSVSGCNANSFAPLPCGNFVLPCLGFSAEKIKFTETGEMDFSESMDDPSDPTNHEALIPLERSPAALLILSGLDDRNWPSATYAEQMVARMREHQKDVEFQFYPGTGHLLEPPYFPLCKASHHKLLGVPILWGGQTKAHAQAQEDAWKKIQAFFSKHLKGTITTKSHL</sequence>
<evidence type="ECO:0000259" key="5">
    <source>
        <dbReference type="Pfam" id="PF08840"/>
    </source>
</evidence>
<evidence type="ECO:0000256" key="1">
    <source>
        <dbReference type="ARBA" id="ARBA00006538"/>
    </source>
</evidence>
<evidence type="ECO:0000256" key="2">
    <source>
        <dbReference type="ARBA" id="ARBA00022832"/>
    </source>
</evidence>
<dbReference type="InterPro" id="IPR014940">
    <property type="entry name" value="BAAT_C"/>
</dbReference>
<organism evidence="6 7">
    <name type="scientific">Eleutherodactylus coqui</name>
    <name type="common">Puerto Rican coqui</name>
    <dbReference type="NCBI Taxonomy" id="57060"/>
    <lineage>
        <taxon>Eukaryota</taxon>
        <taxon>Metazoa</taxon>
        <taxon>Chordata</taxon>
        <taxon>Craniata</taxon>
        <taxon>Vertebrata</taxon>
        <taxon>Euteleostomi</taxon>
        <taxon>Amphibia</taxon>
        <taxon>Batrachia</taxon>
        <taxon>Anura</taxon>
        <taxon>Neobatrachia</taxon>
        <taxon>Hyloidea</taxon>
        <taxon>Eleutherodactylidae</taxon>
        <taxon>Eleutherodactylinae</taxon>
        <taxon>Eleutherodactylus</taxon>
        <taxon>Eleutherodactylus</taxon>
    </lineage>
</organism>
<accession>A0A8J6F3I4</accession>
<keyword evidence="7" id="KW-1185">Reference proteome</keyword>
<dbReference type="AlphaFoldDB" id="A0A8J6F3I4"/>
<dbReference type="PANTHER" id="PTHR10824">
    <property type="entry name" value="ACYL-COENZYME A THIOESTERASE-RELATED"/>
    <property type="match status" value="1"/>
</dbReference>
<keyword evidence="2" id="KW-0276">Fatty acid metabolism</keyword>
<dbReference type="PANTHER" id="PTHR10824:SF38">
    <property type="entry name" value="ACOT1 THIOESTERASE"/>
    <property type="match status" value="1"/>
</dbReference>
<keyword evidence="2" id="KW-0443">Lipid metabolism</keyword>
<dbReference type="InterPro" id="IPR042490">
    <property type="entry name" value="Thio_Ohase/BAAT_N"/>
</dbReference>
<gene>
    <name evidence="6" type="ORF">GDO78_010545</name>
</gene>
<evidence type="ECO:0000259" key="4">
    <source>
        <dbReference type="Pfam" id="PF04775"/>
    </source>
</evidence>
<dbReference type="Gene3D" id="3.40.50.1820">
    <property type="entry name" value="alpha/beta hydrolase"/>
    <property type="match status" value="1"/>
</dbReference>
<dbReference type="OrthoDB" id="6347013at2759"/>
<feature type="active site" description="Charge relay system" evidence="3">
    <location>
        <position position="246"/>
    </location>
</feature>
<dbReference type="Proteomes" id="UP000770717">
    <property type="component" value="Unassembled WGS sequence"/>
</dbReference>
<dbReference type="SUPFAM" id="SSF53474">
    <property type="entry name" value="alpha/beta-Hydrolases"/>
    <property type="match status" value="1"/>
</dbReference>
<comment type="caution">
    <text evidence="6">The sequence shown here is derived from an EMBL/GenBank/DDBJ whole genome shotgun (WGS) entry which is preliminary data.</text>
</comment>
<evidence type="ECO:0000256" key="3">
    <source>
        <dbReference type="PIRSR" id="PIRSR016521-1"/>
    </source>
</evidence>
<feature type="active site" description="Charge relay system" evidence="3">
    <location>
        <position position="340"/>
    </location>
</feature>
<reference evidence="6" key="1">
    <citation type="thesis" date="2020" institute="ProQuest LLC" country="789 East Eisenhower Parkway, Ann Arbor, MI, USA">
        <title>Comparative Genomics and Chromosome Evolution.</title>
        <authorList>
            <person name="Mudd A.B."/>
        </authorList>
    </citation>
    <scope>NUCLEOTIDE SEQUENCE</scope>
    <source>
        <strain evidence="6">HN-11 Male</strain>
        <tissue evidence="6">Kidney and liver</tissue>
    </source>
</reference>
<dbReference type="Gene3D" id="2.60.40.2240">
    <property type="entry name" value="Acyl-CoA thioester hydrolase/BAAT N-terminal domain"/>
    <property type="match status" value="1"/>
</dbReference>
<feature type="domain" description="Acyl-CoA thioester hydrolase/bile acid-CoA amino acid N-acetyltransferase" evidence="4">
    <location>
        <begin position="31"/>
        <end position="153"/>
    </location>
</feature>
<name>A0A8J6F3I4_ELECQ</name>
<dbReference type="FunFam" id="3.40.50.1820:FF:000024">
    <property type="entry name" value="acyl-coenzyme A thioesterase 4"/>
    <property type="match status" value="1"/>
</dbReference>
<comment type="similarity">
    <text evidence="1">Belongs to the C/M/P thioester hydrolase family.</text>
</comment>
<protein>
    <submittedName>
        <fullName evidence="6">Uncharacterized protein</fullName>
    </submittedName>
</protein>
<proteinExistence type="inferred from homology"/>
<evidence type="ECO:0000313" key="7">
    <source>
        <dbReference type="Proteomes" id="UP000770717"/>
    </source>
</evidence>
<dbReference type="GO" id="GO:0006631">
    <property type="term" value="P:fatty acid metabolic process"/>
    <property type="evidence" value="ECO:0007669"/>
    <property type="project" value="UniProtKB-KW"/>
</dbReference>
<dbReference type="Pfam" id="PF04775">
    <property type="entry name" value="Bile_Hydr_Trans"/>
    <property type="match status" value="1"/>
</dbReference>
<dbReference type="GO" id="GO:0047617">
    <property type="term" value="F:fatty acyl-CoA hydrolase activity"/>
    <property type="evidence" value="ECO:0007669"/>
    <property type="project" value="TreeGrafter"/>
</dbReference>
<dbReference type="GO" id="GO:0006637">
    <property type="term" value="P:acyl-CoA metabolic process"/>
    <property type="evidence" value="ECO:0007669"/>
    <property type="project" value="InterPro"/>
</dbReference>
<evidence type="ECO:0000313" key="6">
    <source>
        <dbReference type="EMBL" id="KAG9481358.1"/>
    </source>
</evidence>
<dbReference type="PIRSF" id="PIRSF016521">
    <property type="entry name" value="Acyl-CoA_hydro"/>
    <property type="match status" value="1"/>
</dbReference>
<feature type="domain" description="BAAT/Acyl-CoA thioester hydrolase C-terminal" evidence="5">
    <location>
        <begin position="218"/>
        <end position="424"/>
    </location>
</feature>
<dbReference type="EMBL" id="WNTK01000006">
    <property type="protein sequence ID" value="KAG9481358.1"/>
    <property type="molecule type" value="Genomic_DNA"/>
</dbReference>
<dbReference type="InterPro" id="IPR006862">
    <property type="entry name" value="Thio_Ohase/aa_AcTrfase"/>
</dbReference>
<dbReference type="FunFam" id="2.60.40.2240:FF:000001">
    <property type="entry name" value="acyl-coenzyme A thioesterase 4"/>
    <property type="match status" value="1"/>
</dbReference>
<dbReference type="Pfam" id="PF08840">
    <property type="entry name" value="BAAT_C"/>
    <property type="match status" value="1"/>
</dbReference>
<dbReference type="InterPro" id="IPR029058">
    <property type="entry name" value="AB_hydrolase_fold"/>
</dbReference>
<dbReference type="InterPro" id="IPR016662">
    <property type="entry name" value="Acyl-CoA_thioEstase_long-chain"/>
</dbReference>
<feature type="active site" description="Charge relay system" evidence="3">
    <location>
        <position position="373"/>
    </location>
</feature>